<dbReference type="PANTHER" id="PTHR30269">
    <property type="entry name" value="TRANSMEMBRANE PROTEIN YFCA"/>
    <property type="match status" value="1"/>
</dbReference>
<reference evidence="9 10" key="1">
    <citation type="submission" date="2015-08" db="EMBL/GenBank/DDBJ databases">
        <title>Investigation of the bacterial diversity of lava forest soil.</title>
        <authorList>
            <person name="Lee J.S."/>
        </authorList>
    </citation>
    <scope>NUCLEOTIDE SEQUENCE [LARGE SCALE GENOMIC DNA]</scope>
    <source>
        <strain evidence="9 10">GJW-30</strain>
    </source>
</reference>
<feature type="transmembrane region" description="Helical" evidence="8">
    <location>
        <begin position="85"/>
        <end position="105"/>
    </location>
</feature>
<dbReference type="KEGG" id="vgo:GJW-30_1_04234"/>
<feature type="transmembrane region" description="Helical" evidence="8">
    <location>
        <begin position="204"/>
        <end position="223"/>
    </location>
</feature>
<feature type="transmembrane region" description="Helical" evidence="8">
    <location>
        <begin position="20"/>
        <end position="44"/>
    </location>
</feature>
<keyword evidence="7 8" id="KW-0472">Membrane</keyword>
<organism evidence="9 10">
    <name type="scientific">Variibacter gotjawalensis</name>
    <dbReference type="NCBI Taxonomy" id="1333996"/>
    <lineage>
        <taxon>Bacteria</taxon>
        <taxon>Pseudomonadati</taxon>
        <taxon>Pseudomonadota</taxon>
        <taxon>Alphaproteobacteria</taxon>
        <taxon>Hyphomicrobiales</taxon>
        <taxon>Nitrobacteraceae</taxon>
        <taxon>Variibacter</taxon>
    </lineage>
</organism>
<comment type="similarity">
    <text evidence="2 8">Belongs to the 4-toluene sulfonate uptake permease (TSUP) (TC 2.A.102) family.</text>
</comment>
<feature type="transmembrane region" description="Helical" evidence="8">
    <location>
        <begin position="111"/>
        <end position="130"/>
    </location>
</feature>
<proteinExistence type="inferred from homology"/>
<keyword evidence="3" id="KW-0813">Transport</keyword>
<feature type="transmembrane region" description="Helical" evidence="8">
    <location>
        <begin position="238"/>
        <end position="258"/>
    </location>
</feature>
<dbReference type="Pfam" id="PF01925">
    <property type="entry name" value="TauE"/>
    <property type="match status" value="1"/>
</dbReference>
<dbReference type="InterPro" id="IPR052017">
    <property type="entry name" value="TSUP"/>
</dbReference>
<keyword evidence="5 8" id="KW-0812">Transmembrane</keyword>
<evidence type="ECO:0000256" key="3">
    <source>
        <dbReference type="ARBA" id="ARBA00022448"/>
    </source>
</evidence>
<dbReference type="InterPro" id="IPR002781">
    <property type="entry name" value="TM_pro_TauE-like"/>
</dbReference>
<name>A0A0S3Q0G5_9BRAD</name>
<evidence type="ECO:0000256" key="7">
    <source>
        <dbReference type="ARBA" id="ARBA00023136"/>
    </source>
</evidence>
<feature type="transmembrane region" description="Helical" evidence="8">
    <location>
        <begin position="178"/>
        <end position="197"/>
    </location>
</feature>
<keyword evidence="4 8" id="KW-1003">Cell membrane</keyword>
<feature type="transmembrane region" description="Helical" evidence="8">
    <location>
        <begin position="137"/>
        <end position="158"/>
    </location>
</feature>
<evidence type="ECO:0000256" key="8">
    <source>
        <dbReference type="RuleBase" id="RU363041"/>
    </source>
</evidence>
<evidence type="ECO:0000256" key="6">
    <source>
        <dbReference type="ARBA" id="ARBA00022989"/>
    </source>
</evidence>
<dbReference type="EMBL" id="AP014946">
    <property type="protein sequence ID" value="BAT61674.1"/>
    <property type="molecule type" value="Genomic_DNA"/>
</dbReference>
<feature type="transmembrane region" description="Helical" evidence="8">
    <location>
        <begin position="56"/>
        <end position="73"/>
    </location>
</feature>
<dbReference type="AlphaFoldDB" id="A0A0S3Q0G5"/>
<evidence type="ECO:0000313" key="9">
    <source>
        <dbReference type="EMBL" id="BAT61674.1"/>
    </source>
</evidence>
<keyword evidence="6 8" id="KW-1133">Transmembrane helix</keyword>
<evidence type="ECO:0000313" key="10">
    <source>
        <dbReference type="Proteomes" id="UP000236884"/>
    </source>
</evidence>
<gene>
    <name evidence="9" type="ORF">GJW-30_1_04234</name>
</gene>
<comment type="subcellular location">
    <subcellularLocation>
        <location evidence="1 8">Cell membrane</location>
        <topology evidence="1 8">Multi-pass membrane protein</topology>
    </subcellularLocation>
</comment>
<accession>A0A0S3Q0G5</accession>
<sequence length="259" mass="27837">MNELPTLATFSQIVADPRFLLGVGIAVLSGAVRGFSGFGSALIYVPLMSAVYGPKIGAVTFLLVDFVTGLAFVASAMRQANWREVIPIAVFAIAAAQFGTLILQYAEPTTLRWLISITVLVIVPVLASGWRYTGKPHVLITIGVGILAGLLGGAVQISGPPVLIYWLGSPHGVNTVRANFIAYFFLFAIGLVVTYFFRGLLTANILALTVLFAPLHILAMWGGTKLFHLATEKTYRRVAYVIVLLAGLAAMPIFDAWLR</sequence>
<keyword evidence="10" id="KW-1185">Reference proteome</keyword>
<dbReference type="Proteomes" id="UP000236884">
    <property type="component" value="Chromosome"/>
</dbReference>
<evidence type="ECO:0000256" key="4">
    <source>
        <dbReference type="ARBA" id="ARBA00022475"/>
    </source>
</evidence>
<evidence type="ECO:0000256" key="5">
    <source>
        <dbReference type="ARBA" id="ARBA00022692"/>
    </source>
</evidence>
<protein>
    <recommendedName>
        <fullName evidence="8">Probable membrane transporter protein</fullName>
    </recommendedName>
</protein>
<evidence type="ECO:0000256" key="2">
    <source>
        <dbReference type="ARBA" id="ARBA00009142"/>
    </source>
</evidence>
<dbReference type="RefSeq" id="WP_157746814.1">
    <property type="nucleotide sequence ID" value="NZ_AP014946.1"/>
</dbReference>
<evidence type="ECO:0000256" key="1">
    <source>
        <dbReference type="ARBA" id="ARBA00004651"/>
    </source>
</evidence>
<dbReference type="GO" id="GO:0005886">
    <property type="term" value="C:plasma membrane"/>
    <property type="evidence" value="ECO:0007669"/>
    <property type="project" value="UniProtKB-SubCell"/>
</dbReference>
<dbReference type="PANTHER" id="PTHR30269:SF37">
    <property type="entry name" value="MEMBRANE TRANSPORTER PROTEIN"/>
    <property type="match status" value="1"/>
</dbReference>